<feature type="domain" description="Response regulatory" evidence="7">
    <location>
        <begin position="9"/>
        <end position="125"/>
    </location>
</feature>
<dbReference type="AlphaFoldDB" id="A0A7W8QS51"/>
<dbReference type="InterPro" id="IPR039420">
    <property type="entry name" value="WalR-like"/>
</dbReference>
<keyword evidence="1 5" id="KW-0597">Phosphoprotein</keyword>
<evidence type="ECO:0000256" key="4">
    <source>
        <dbReference type="ARBA" id="ARBA00023163"/>
    </source>
</evidence>
<keyword evidence="9" id="KW-1185">Reference proteome</keyword>
<dbReference type="GO" id="GO:0006355">
    <property type="term" value="P:regulation of DNA-templated transcription"/>
    <property type="evidence" value="ECO:0007669"/>
    <property type="project" value="InterPro"/>
</dbReference>
<protein>
    <submittedName>
        <fullName evidence="8">DNA-binding NarL/FixJ family response regulator</fullName>
    </submittedName>
</protein>
<keyword evidence="3 8" id="KW-0238">DNA-binding</keyword>
<gene>
    <name evidence="8" type="ORF">HDA36_004700</name>
</gene>
<accession>A0A7W8QS51</accession>
<dbReference type="PRINTS" id="PR00038">
    <property type="entry name" value="HTHLUXR"/>
</dbReference>
<dbReference type="SUPFAM" id="SSF52172">
    <property type="entry name" value="CheY-like"/>
    <property type="match status" value="1"/>
</dbReference>
<comment type="caution">
    <text evidence="8">The sequence shown here is derived from an EMBL/GenBank/DDBJ whole genome shotgun (WGS) entry which is preliminary data.</text>
</comment>
<dbReference type="GO" id="GO:0003677">
    <property type="term" value="F:DNA binding"/>
    <property type="evidence" value="ECO:0007669"/>
    <property type="project" value="UniProtKB-KW"/>
</dbReference>
<dbReference type="PROSITE" id="PS50043">
    <property type="entry name" value="HTH_LUXR_2"/>
    <property type="match status" value="1"/>
</dbReference>
<dbReference type="PROSITE" id="PS50110">
    <property type="entry name" value="RESPONSE_REGULATORY"/>
    <property type="match status" value="1"/>
</dbReference>
<dbReference type="InterPro" id="IPR000792">
    <property type="entry name" value="Tscrpt_reg_LuxR_C"/>
</dbReference>
<dbReference type="Gene3D" id="3.40.50.2300">
    <property type="match status" value="1"/>
</dbReference>
<dbReference type="CDD" id="cd06170">
    <property type="entry name" value="LuxR_C_like"/>
    <property type="match status" value="1"/>
</dbReference>
<dbReference type="RefSeq" id="WP_184395362.1">
    <property type="nucleotide sequence ID" value="NZ_BAAAJD010000060.1"/>
</dbReference>
<sequence>MSRTPVPVRVLVADDEPLVRAGIVGILGSDPAVDVVAQAADGTETLRVIGAHRPDVALLDIQMPGMSGLEVLKRIRNEGSALPCLFVTTFGEDDYIAEAIRLDADGFVLKSGDPRQLLAAVHAVAGGGAYFSPSIARRLLDSVTIEKYAEYAGSVKLFDRLTPREQEILIRVSRGETNAEIAAALHLAPGTVKVHVSSILRTTGARNRVEAALIAIRAKQA</sequence>
<keyword evidence="2" id="KW-0805">Transcription regulation</keyword>
<name>A0A7W8QS51_9ACTN</name>
<dbReference type="CDD" id="cd17535">
    <property type="entry name" value="REC_NarL-like"/>
    <property type="match status" value="1"/>
</dbReference>
<dbReference type="InterPro" id="IPR011006">
    <property type="entry name" value="CheY-like_superfamily"/>
</dbReference>
<evidence type="ECO:0000313" key="9">
    <source>
        <dbReference type="Proteomes" id="UP000572635"/>
    </source>
</evidence>
<evidence type="ECO:0000256" key="3">
    <source>
        <dbReference type="ARBA" id="ARBA00023125"/>
    </source>
</evidence>
<dbReference type="GO" id="GO:0000160">
    <property type="term" value="P:phosphorelay signal transduction system"/>
    <property type="evidence" value="ECO:0007669"/>
    <property type="project" value="InterPro"/>
</dbReference>
<dbReference type="EMBL" id="JACHDB010000001">
    <property type="protein sequence ID" value="MBB5434616.1"/>
    <property type="molecule type" value="Genomic_DNA"/>
</dbReference>
<dbReference type="InterPro" id="IPR058245">
    <property type="entry name" value="NreC/VraR/RcsB-like_REC"/>
</dbReference>
<dbReference type="PANTHER" id="PTHR43214">
    <property type="entry name" value="TWO-COMPONENT RESPONSE REGULATOR"/>
    <property type="match status" value="1"/>
</dbReference>
<keyword evidence="4" id="KW-0804">Transcription</keyword>
<dbReference type="Pfam" id="PF00196">
    <property type="entry name" value="GerE"/>
    <property type="match status" value="1"/>
</dbReference>
<reference evidence="8 9" key="1">
    <citation type="submission" date="2020-08" db="EMBL/GenBank/DDBJ databases">
        <title>Sequencing the genomes of 1000 actinobacteria strains.</title>
        <authorList>
            <person name="Klenk H.-P."/>
        </authorList>
    </citation>
    <scope>NUCLEOTIDE SEQUENCE [LARGE SCALE GENOMIC DNA]</scope>
    <source>
        <strain evidence="8 9">DSM 44551</strain>
    </source>
</reference>
<evidence type="ECO:0000259" key="7">
    <source>
        <dbReference type="PROSITE" id="PS50110"/>
    </source>
</evidence>
<dbReference type="Proteomes" id="UP000572635">
    <property type="component" value="Unassembled WGS sequence"/>
</dbReference>
<proteinExistence type="predicted"/>
<evidence type="ECO:0000256" key="5">
    <source>
        <dbReference type="PROSITE-ProRule" id="PRU00169"/>
    </source>
</evidence>
<dbReference type="SUPFAM" id="SSF46894">
    <property type="entry name" value="C-terminal effector domain of the bipartite response regulators"/>
    <property type="match status" value="1"/>
</dbReference>
<dbReference type="SMART" id="SM00421">
    <property type="entry name" value="HTH_LUXR"/>
    <property type="match status" value="1"/>
</dbReference>
<feature type="modified residue" description="4-aspartylphosphate" evidence="5">
    <location>
        <position position="60"/>
    </location>
</feature>
<evidence type="ECO:0000256" key="2">
    <source>
        <dbReference type="ARBA" id="ARBA00023015"/>
    </source>
</evidence>
<organism evidence="8 9">
    <name type="scientific">Nocardiopsis composta</name>
    <dbReference type="NCBI Taxonomy" id="157465"/>
    <lineage>
        <taxon>Bacteria</taxon>
        <taxon>Bacillati</taxon>
        <taxon>Actinomycetota</taxon>
        <taxon>Actinomycetes</taxon>
        <taxon>Streptosporangiales</taxon>
        <taxon>Nocardiopsidaceae</taxon>
        <taxon>Nocardiopsis</taxon>
    </lineage>
</organism>
<feature type="domain" description="HTH luxR-type" evidence="6">
    <location>
        <begin position="154"/>
        <end position="219"/>
    </location>
</feature>
<dbReference type="PANTHER" id="PTHR43214:SF24">
    <property type="entry name" value="TRANSCRIPTIONAL REGULATORY PROTEIN NARL-RELATED"/>
    <property type="match status" value="1"/>
</dbReference>
<evidence type="ECO:0000259" key="6">
    <source>
        <dbReference type="PROSITE" id="PS50043"/>
    </source>
</evidence>
<dbReference type="SMART" id="SM00448">
    <property type="entry name" value="REC"/>
    <property type="match status" value="1"/>
</dbReference>
<dbReference type="InterPro" id="IPR001789">
    <property type="entry name" value="Sig_transdc_resp-reg_receiver"/>
</dbReference>
<evidence type="ECO:0000256" key="1">
    <source>
        <dbReference type="ARBA" id="ARBA00022553"/>
    </source>
</evidence>
<evidence type="ECO:0000313" key="8">
    <source>
        <dbReference type="EMBL" id="MBB5434616.1"/>
    </source>
</evidence>
<dbReference type="Pfam" id="PF00072">
    <property type="entry name" value="Response_reg"/>
    <property type="match status" value="1"/>
</dbReference>
<dbReference type="InterPro" id="IPR016032">
    <property type="entry name" value="Sig_transdc_resp-reg_C-effctor"/>
</dbReference>